<gene>
    <name evidence="1" type="ORF">PUN28_006387</name>
</gene>
<accession>A0AAW2GD78</accession>
<proteinExistence type="predicted"/>
<name>A0AAW2GD78_9HYME</name>
<dbReference type="AlphaFoldDB" id="A0AAW2GD78"/>
<comment type="caution">
    <text evidence="1">The sequence shown here is derived from an EMBL/GenBank/DDBJ whole genome shotgun (WGS) entry which is preliminary data.</text>
</comment>
<evidence type="ECO:0000313" key="1">
    <source>
        <dbReference type="EMBL" id="KAL0124500.1"/>
    </source>
</evidence>
<keyword evidence="2" id="KW-1185">Reference proteome</keyword>
<protein>
    <submittedName>
        <fullName evidence="1">Uncharacterized protein</fullName>
    </submittedName>
</protein>
<organism evidence="1 2">
    <name type="scientific">Cardiocondyla obscurior</name>
    <dbReference type="NCBI Taxonomy" id="286306"/>
    <lineage>
        <taxon>Eukaryota</taxon>
        <taxon>Metazoa</taxon>
        <taxon>Ecdysozoa</taxon>
        <taxon>Arthropoda</taxon>
        <taxon>Hexapoda</taxon>
        <taxon>Insecta</taxon>
        <taxon>Pterygota</taxon>
        <taxon>Neoptera</taxon>
        <taxon>Endopterygota</taxon>
        <taxon>Hymenoptera</taxon>
        <taxon>Apocrita</taxon>
        <taxon>Aculeata</taxon>
        <taxon>Formicoidea</taxon>
        <taxon>Formicidae</taxon>
        <taxon>Myrmicinae</taxon>
        <taxon>Cardiocondyla</taxon>
    </lineage>
</organism>
<reference evidence="1 2" key="1">
    <citation type="submission" date="2023-03" db="EMBL/GenBank/DDBJ databases">
        <title>High recombination rates correlate with genetic variation in Cardiocondyla obscurior ants.</title>
        <authorList>
            <person name="Errbii M."/>
        </authorList>
    </citation>
    <scope>NUCLEOTIDE SEQUENCE [LARGE SCALE GENOMIC DNA]</scope>
    <source>
        <strain evidence="1">Alpha-2009</strain>
        <tissue evidence="1">Whole body</tissue>
    </source>
</reference>
<evidence type="ECO:0000313" key="2">
    <source>
        <dbReference type="Proteomes" id="UP001430953"/>
    </source>
</evidence>
<sequence length="81" mass="9304">MWARSEGSTLGRLRDSLISRICVARISTGRPSHQRNGVPASLSETRREIKKKNRTPRIFNFLEGSRAKSRYSVISMPSFYF</sequence>
<dbReference type="Proteomes" id="UP001430953">
    <property type="component" value="Unassembled WGS sequence"/>
</dbReference>
<dbReference type="EMBL" id="JADYXP020000005">
    <property type="protein sequence ID" value="KAL0124500.1"/>
    <property type="molecule type" value="Genomic_DNA"/>
</dbReference>